<dbReference type="Proteomes" id="UP000232060">
    <property type="component" value="Unassembled WGS sequence"/>
</dbReference>
<dbReference type="Pfam" id="PF01541">
    <property type="entry name" value="GIY-YIG"/>
    <property type="match status" value="1"/>
</dbReference>
<evidence type="ECO:0000313" key="3">
    <source>
        <dbReference type="Proteomes" id="UP000232060"/>
    </source>
</evidence>
<comment type="caution">
    <text evidence="2">The sequence shown here is derived from an EMBL/GenBank/DDBJ whole genome shotgun (WGS) entry which is preliminary data.</text>
</comment>
<sequence>MCCVCFLRWHGGPSVLHCSEICWQQYFIRVKMLATYIRDIYKESDKKQLADAIEEIASAVDSNGWASSGVYCFWDPQTNNILYIGLASDLYSRFREHNNLKQCPAKGCKKENIASWFHDNEYLGYSILVQSRLSQTEVARNYGKLIKSHGSDLYDPRDAIGISEGLLIEVEKLKHGQLPSWNKIGGASYGKNKATEMHIEFTELFTTKRTDLRVAQKTIREIASSAEFESFELFLHAIRQMMAITNWTFGRAWQELPDDFYAKDRIIEQHYVPNINNLIKEI</sequence>
<reference evidence="2 3" key="1">
    <citation type="submission" date="2017-11" db="EMBL/GenBank/DDBJ databases">
        <title>Draft genome sequence of environmental isolate Aeromonas lusitania sp. nov. MDC 2473.</title>
        <authorList>
            <person name="Colston S.M."/>
            <person name="Navarro A."/>
            <person name="Martinez-Murcia A.J."/>
            <person name="Graf J."/>
        </authorList>
    </citation>
    <scope>NUCLEOTIDE SEQUENCE [LARGE SCALE GENOMIC DNA]</scope>
    <source>
        <strain evidence="2 3">MDC 2473</strain>
    </source>
</reference>
<evidence type="ECO:0000313" key="2">
    <source>
        <dbReference type="EMBL" id="PJC94000.1"/>
    </source>
</evidence>
<organism evidence="2 3">
    <name type="scientific">Aeromonas lusitana</name>
    <dbReference type="NCBI Taxonomy" id="931529"/>
    <lineage>
        <taxon>Bacteria</taxon>
        <taxon>Pseudomonadati</taxon>
        <taxon>Pseudomonadota</taxon>
        <taxon>Gammaproteobacteria</taxon>
        <taxon>Aeromonadales</taxon>
        <taxon>Aeromonadaceae</taxon>
        <taxon>Aeromonas</taxon>
    </lineage>
</organism>
<dbReference type="InterPro" id="IPR000305">
    <property type="entry name" value="GIY-YIG_endonuc"/>
</dbReference>
<proteinExistence type="predicted"/>
<dbReference type="AlphaFoldDB" id="A0A2M8HBT6"/>
<protein>
    <recommendedName>
        <fullName evidence="1">GIY-YIG domain-containing protein</fullName>
    </recommendedName>
</protein>
<dbReference type="SUPFAM" id="SSF82771">
    <property type="entry name" value="GIY-YIG endonuclease"/>
    <property type="match status" value="1"/>
</dbReference>
<name>A0A2M8HBT6_9GAMM</name>
<dbReference type="PROSITE" id="PS50164">
    <property type="entry name" value="GIY_YIG"/>
    <property type="match status" value="1"/>
</dbReference>
<dbReference type="EMBL" id="PGCP01000007">
    <property type="protein sequence ID" value="PJC94000.1"/>
    <property type="molecule type" value="Genomic_DNA"/>
</dbReference>
<dbReference type="InterPro" id="IPR035901">
    <property type="entry name" value="GIY-YIG_endonuc_sf"/>
</dbReference>
<feature type="domain" description="GIY-YIG" evidence="1">
    <location>
        <begin position="66"/>
        <end position="183"/>
    </location>
</feature>
<evidence type="ECO:0000259" key="1">
    <source>
        <dbReference type="PROSITE" id="PS50164"/>
    </source>
</evidence>
<accession>A0A2M8HBT6</accession>
<gene>
    <name evidence="2" type="ORF">CUC44_06380</name>
</gene>
<keyword evidence="3" id="KW-1185">Reference proteome</keyword>